<dbReference type="Proteomes" id="UP001061958">
    <property type="component" value="Unassembled WGS sequence"/>
</dbReference>
<dbReference type="GO" id="GO:0003924">
    <property type="term" value="F:GTPase activity"/>
    <property type="evidence" value="ECO:0007669"/>
    <property type="project" value="InterPro"/>
</dbReference>
<evidence type="ECO:0008006" key="9">
    <source>
        <dbReference type="Google" id="ProtNLM"/>
    </source>
</evidence>
<dbReference type="SMART" id="SM00177">
    <property type="entry name" value="ARF"/>
    <property type="match status" value="1"/>
</dbReference>
<dbReference type="EMBL" id="BQMJ01000041">
    <property type="protein sequence ID" value="GJQ13259.1"/>
    <property type="molecule type" value="Genomic_DNA"/>
</dbReference>
<dbReference type="PRINTS" id="PR00328">
    <property type="entry name" value="SAR1GTPBP"/>
</dbReference>
<evidence type="ECO:0000256" key="5">
    <source>
        <dbReference type="PIRSR" id="PIRSR606689-2"/>
    </source>
</evidence>
<dbReference type="InterPro" id="IPR006689">
    <property type="entry name" value="Small_GTPase_ARF/SAR"/>
</dbReference>
<protein>
    <recommendedName>
        <fullName evidence="9">ADP-ribosylation factor</fullName>
    </recommendedName>
</protein>
<comment type="similarity">
    <text evidence="1 6">Belongs to the small GTPase superfamily. Arf family.</text>
</comment>
<feature type="binding site" evidence="5">
    <location>
        <position position="34"/>
    </location>
    <ligand>
        <name>Mg(2+)</name>
        <dbReference type="ChEBI" id="CHEBI:18420"/>
    </ligand>
</feature>
<feature type="binding site" evidence="4">
    <location>
        <position position="73"/>
    </location>
    <ligand>
        <name>GTP</name>
        <dbReference type="ChEBI" id="CHEBI:37565"/>
    </ligand>
</feature>
<dbReference type="GO" id="GO:0030010">
    <property type="term" value="P:establishment of cell polarity"/>
    <property type="evidence" value="ECO:0007669"/>
    <property type="project" value="UniProtKB-ARBA"/>
</dbReference>
<dbReference type="InterPro" id="IPR024156">
    <property type="entry name" value="Small_GTPase_ARF"/>
</dbReference>
<dbReference type="Gene3D" id="3.40.50.300">
    <property type="entry name" value="P-loop containing nucleotide triphosphate hydrolases"/>
    <property type="match status" value="1"/>
</dbReference>
<proteinExistence type="inferred from homology"/>
<gene>
    <name evidence="7" type="ORF">GpartN1_g5050.t1</name>
</gene>
<dbReference type="NCBIfam" id="TIGR00231">
    <property type="entry name" value="small_GTP"/>
    <property type="match status" value="1"/>
</dbReference>
<dbReference type="SUPFAM" id="SSF52540">
    <property type="entry name" value="P-loop containing nucleoside triphosphate hydrolases"/>
    <property type="match status" value="1"/>
</dbReference>
<evidence type="ECO:0000313" key="8">
    <source>
        <dbReference type="Proteomes" id="UP001061958"/>
    </source>
</evidence>
<keyword evidence="8" id="KW-1185">Reference proteome</keyword>
<evidence type="ECO:0000313" key="7">
    <source>
        <dbReference type="EMBL" id="GJQ13259.1"/>
    </source>
</evidence>
<dbReference type="FunFam" id="3.40.50.300:FF:000412">
    <property type="entry name" value="ADP-ribosylation factor 1"/>
    <property type="match status" value="1"/>
</dbReference>
<comment type="caution">
    <text evidence="7">The sequence shown here is derived from an EMBL/GenBank/DDBJ whole genome shotgun (WGS) entry which is preliminary data.</text>
</comment>
<evidence type="ECO:0000256" key="3">
    <source>
        <dbReference type="ARBA" id="ARBA00023134"/>
    </source>
</evidence>
<dbReference type="PROSITE" id="PS51417">
    <property type="entry name" value="ARF"/>
    <property type="match status" value="1"/>
</dbReference>
<evidence type="ECO:0000256" key="4">
    <source>
        <dbReference type="PIRSR" id="PIRSR606689-1"/>
    </source>
</evidence>
<sequence>MGIWFAKLWRKLYRIQELKVGLVCMIGLDNAGKTTILYRLHLGDVVVTTPTIGSNVEQVKCRNLLFHVWDLGGQDSLREAWQTYFVNTQAVIFVVDSCDRERFDVARKELLRVLRFENLSKAVILVFANKQDMKQAASAAEISESLSLHDIKTHSWTIQPCSAITGEGLQDGMEWLADHVNRT</sequence>
<reference evidence="7" key="2">
    <citation type="submission" date="2022-01" db="EMBL/GenBank/DDBJ databases">
        <authorList>
            <person name="Hirooka S."/>
            <person name="Miyagishima S.Y."/>
        </authorList>
    </citation>
    <scope>NUCLEOTIDE SEQUENCE</scope>
    <source>
        <strain evidence="7">NBRC 102759</strain>
    </source>
</reference>
<name>A0A9C7PZ73_9RHOD</name>
<feature type="binding site" evidence="4">
    <location>
        <begin position="129"/>
        <end position="132"/>
    </location>
    <ligand>
        <name>GTP</name>
        <dbReference type="ChEBI" id="CHEBI:37565"/>
    </ligand>
</feature>
<evidence type="ECO:0000256" key="6">
    <source>
        <dbReference type="RuleBase" id="RU003925"/>
    </source>
</evidence>
<dbReference type="GO" id="GO:0005525">
    <property type="term" value="F:GTP binding"/>
    <property type="evidence" value="ECO:0007669"/>
    <property type="project" value="UniProtKB-KW"/>
</dbReference>
<keyword evidence="2 4" id="KW-0547">Nucleotide-binding</keyword>
<dbReference type="InterPro" id="IPR005225">
    <property type="entry name" value="Small_GTP-bd"/>
</dbReference>
<evidence type="ECO:0000256" key="1">
    <source>
        <dbReference type="ARBA" id="ARBA00010290"/>
    </source>
</evidence>
<dbReference type="Pfam" id="PF00025">
    <property type="entry name" value="Arf"/>
    <property type="match status" value="1"/>
</dbReference>
<feature type="binding site" evidence="5">
    <location>
        <position position="51"/>
    </location>
    <ligand>
        <name>Mg(2+)</name>
        <dbReference type="ChEBI" id="CHEBI:18420"/>
    </ligand>
</feature>
<dbReference type="AlphaFoldDB" id="A0A9C7PZ73"/>
<dbReference type="OrthoDB" id="2011769at2759"/>
<accession>A0A9C7PZ73</accession>
<dbReference type="GO" id="GO:0046872">
    <property type="term" value="F:metal ion binding"/>
    <property type="evidence" value="ECO:0007669"/>
    <property type="project" value="UniProtKB-KW"/>
</dbReference>
<organism evidence="7 8">
    <name type="scientific">Galdieria partita</name>
    <dbReference type="NCBI Taxonomy" id="83374"/>
    <lineage>
        <taxon>Eukaryota</taxon>
        <taxon>Rhodophyta</taxon>
        <taxon>Bangiophyceae</taxon>
        <taxon>Galdieriales</taxon>
        <taxon>Galdieriaceae</taxon>
        <taxon>Galdieria</taxon>
    </lineage>
</organism>
<keyword evidence="5" id="KW-0460">Magnesium</keyword>
<keyword evidence="3 4" id="KW-0342">GTP-binding</keyword>
<keyword evidence="5" id="KW-0479">Metal-binding</keyword>
<dbReference type="PANTHER" id="PTHR11711">
    <property type="entry name" value="ADP RIBOSYLATION FACTOR-RELATED"/>
    <property type="match status" value="1"/>
</dbReference>
<evidence type="ECO:0000256" key="2">
    <source>
        <dbReference type="ARBA" id="ARBA00022741"/>
    </source>
</evidence>
<dbReference type="InterPro" id="IPR027417">
    <property type="entry name" value="P-loop_NTPase"/>
</dbReference>
<reference evidence="7" key="1">
    <citation type="journal article" date="2022" name="Proc. Natl. Acad. Sci. U.S.A.">
        <title>Life cycle and functional genomics of the unicellular red alga Galdieria for elucidating algal and plant evolution and industrial use.</title>
        <authorList>
            <person name="Hirooka S."/>
            <person name="Itabashi T."/>
            <person name="Ichinose T.M."/>
            <person name="Onuma R."/>
            <person name="Fujiwara T."/>
            <person name="Yamashita S."/>
            <person name="Jong L.W."/>
            <person name="Tomita R."/>
            <person name="Iwane A.H."/>
            <person name="Miyagishima S.Y."/>
        </authorList>
    </citation>
    <scope>NUCLEOTIDE SEQUENCE</scope>
    <source>
        <strain evidence="7">NBRC 102759</strain>
    </source>
</reference>
<dbReference type="SMART" id="SM00178">
    <property type="entry name" value="SAR"/>
    <property type="match status" value="1"/>
</dbReference>
<feature type="binding site" evidence="4">
    <location>
        <begin position="27"/>
        <end position="34"/>
    </location>
    <ligand>
        <name>GTP</name>
        <dbReference type="ChEBI" id="CHEBI:37565"/>
    </ligand>
</feature>